<keyword evidence="3" id="KW-1185">Reference proteome</keyword>
<feature type="non-terminal residue" evidence="2">
    <location>
        <position position="85"/>
    </location>
</feature>
<dbReference type="AlphaFoldDB" id="A0A0S3RAM6"/>
<dbReference type="EMBL" id="AP015035">
    <property type="protein sequence ID" value="BAT77716.1"/>
    <property type="molecule type" value="Genomic_DNA"/>
</dbReference>
<name>A0A0S3RAM6_PHAAN</name>
<reference evidence="2 3" key="1">
    <citation type="journal article" date="2015" name="Sci. Rep.">
        <title>The power of single molecule real-time sequencing technology in the de novo assembly of a eukaryotic genome.</title>
        <authorList>
            <person name="Sakai H."/>
            <person name="Naito K."/>
            <person name="Ogiso-Tanaka E."/>
            <person name="Takahashi Y."/>
            <person name="Iseki K."/>
            <person name="Muto C."/>
            <person name="Satou K."/>
            <person name="Teruya K."/>
            <person name="Shiroma A."/>
            <person name="Shimoji M."/>
            <person name="Hirano T."/>
            <person name="Itoh T."/>
            <person name="Kaga A."/>
            <person name="Tomooka N."/>
        </authorList>
    </citation>
    <scope>NUCLEOTIDE SEQUENCE [LARGE SCALE GENOMIC DNA]</scope>
    <source>
        <strain evidence="3">cv. Shumari</strain>
    </source>
</reference>
<dbReference type="OrthoDB" id="1113775at2759"/>
<feature type="signal peptide" evidence="1">
    <location>
        <begin position="1"/>
        <end position="26"/>
    </location>
</feature>
<dbReference type="Proteomes" id="UP000291084">
    <property type="component" value="Chromosome 2"/>
</dbReference>
<feature type="chain" id="PRO_5006616778" evidence="1">
    <location>
        <begin position="27"/>
        <end position="85"/>
    </location>
</feature>
<evidence type="ECO:0000313" key="2">
    <source>
        <dbReference type="EMBL" id="BAT77716.1"/>
    </source>
</evidence>
<protein>
    <submittedName>
        <fullName evidence="2">Uncharacterized protein</fullName>
    </submittedName>
</protein>
<sequence>METSRTSSRVLCLILALLITIVGLRCDDMKNGNASSHDHNNATFVTFPNQGINAELKGEHDSSYDSNDKVHVENSLYYGGGGGGG</sequence>
<organism evidence="2 3">
    <name type="scientific">Vigna angularis var. angularis</name>
    <dbReference type="NCBI Taxonomy" id="157739"/>
    <lineage>
        <taxon>Eukaryota</taxon>
        <taxon>Viridiplantae</taxon>
        <taxon>Streptophyta</taxon>
        <taxon>Embryophyta</taxon>
        <taxon>Tracheophyta</taxon>
        <taxon>Spermatophyta</taxon>
        <taxon>Magnoliopsida</taxon>
        <taxon>eudicotyledons</taxon>
        <taxon>Gunneridae</taxon>
        <taxon>Pentapetalae</taxon>
        <taxon>rosids</taxon>
        <taxon>fabids</taxon>
        <taxon>Fabales</taxon>
        <taxon>Fabaceae</taxon>
        <taxon>Papilionoideae</taxon>
        <taxon>50 kb inversion clade</taxon>
        <taxon>NPAAA clade</taxon>
        <taxon>indigoferoid/millettioid clade</taxon>
        <taxon>Phaseoleae</taxon>
        <taxon>Vigna</taxon>
    </lineage>
</organism>
<evidence type="ECO:0000256" key="1">
    <source>
        <dbReference type="SAM" id="SignalP"/>
    </source>
</evidence>
<gene>
    <name evidence="2" type="primary">Vigan.02G030700</name>
    <name evidence="2" type="ORF">VIGAN_02030700</name>
</gene>
<accession>A0A0S3RAM6</accession>
<keyword evidence="1" id="KW-0732">Signal</keyword>
<proteinExistence type="predicted"/>
<evidence type="ECO:0000313" key="3">
    <source>
        <dbReference type="Proteomes" id="UP000291084"/>
    </source>
</evidence>